<accession>I2FMC8</accession>
<protein>
    <recommendedName>
        <fullName evidence="4">Peptidase A2 domain-containing protein</fullName>
    </recommendedName>
</protein>
<name>I2FMC8_USTHO</name>
<evidence type="ECO:0000313" key="3">
    <source>
        <dbReference type="Proteomes" id="UP000006174"/>
    </source>
</evidence>
<keyword evidence="3" id="KW-1185">Reference proteome</keyword>
<feature type="compositionally biased region" description="Polar residues" evidence="1">
    <location>
        <begin position="692"/>
        <end position="709"/>
    </location>
</feature>
<feature type="region of interest" description="Disordered" evidence="1">
    <location>
        <begin position="367"/>
        <end position="389"/>
    </location>
</feature>
<proteinExistence type="predicted"/>
<dbReference type="EMBL" id="CAGI01000070">
    <property type="protein sequence ID" value="CCF48071.1"/>
    <property type="molecule type" value="Genomic_DNA"/>
</dbReference>
<gene>
    <name evidence="2" type="ORF">UHOR_12636</name>
</gene>
<sequence>MPPSTSQLDHTFEEHFQQLAIALTPPTTTTESEAQQHQQAEAEATEAANLTRQRVFQCHGFPTEPSDEPLTMNEQRTSETSMPLMTCCPMIKPDDIGTYDGNTKNLEFFLGCVKSLIESQQDLTWESVIIKTFLLCLRETASCWYKVLGSHQCTELNTGWTIWETSLCNVFQPDVSEIRCLAGECKWEWTKESIASYFYTKLSLLHAAFPTHQETDLLNEIQYSLPASLQLDVQTHLLAKPNMDDLLTKLHNLKGPWKATLCSGGYYNFHNDLLPQPLTLSLMFSTPTIPTSNIMTSSCDKASVPCLDSQASTKFGLATNYSLANISYVTKDGQSLQILCTDVESVYAPDDYISSSNILEAMTISQDSATNTSMHESEKLEQPKSNVQHTSIKESIHHDSATLGLTDIVFLLNPEICSKSIPLLQCRKNPLSATIDLPPAHATGLGWAFTSHIPTMAFVSLGSLDLHLSLIDTGVTLSIINKKLAQDLHLLPLQGPSIQVNGVRHDHLLGFAMLAFSIQGRRQNDPVLLRSSADFHMLSNFSPGILLGLDVIHSTSMVIDICSGRVQVQDASSPIYNTRGKTMSAKNDVQYTVDSSLWTSSNDTGPLAVPSAILDHNNTGLWVTNFGPTSIDIQSDTRLAEATPLAPDDIAVLAGSFCLNKATANPIKVVEKDSFVSDAVSKDEAALKPFKNSTNLSPSYPSVKTNETQPVAEPQLNIINPQQC</sequence>
<feature type="region of interest" description="Disordered" evidence="1">
    <location>
        <begin position="692"/>
        <end position="713"/>
    </location>
</feature>
<dbReference type="Gene3D" id="2.40.70.10">
    <property type="entry name" value="Acid Proteases"/>
    <property type="match status" value="1"/>
</dbReference>
<dbReference type="OrthoDB" id="3425145at2759"/>
<evidence type="ECO:0008006" key="4">
    <source>
        <dbReference type="Google" id="ProtNLM"/>
    </source>
</evidence>
<organism evidence="2 3">
    <name type="scientific">Ustilago hordei</name>
    <name type="common">Barley covered smut fungus</name>
    <dbReference type="NCBI Taxonomy" id="120017"/>
    <lineage>
        <taxon>Eukaryota</taxon>
        <taxon>Fungi</taxon>
        <taxon>Dikarya</taxon>
        <taxon>Basidiomycota</taxon>
        <taxon>Ustilaginomycotina</taxon>
        <taxon>Ustilaginomycetes</taxon>
        <taxon>Ustilaginales</taxon>
        <taxon>Ustilaginaceae</taxon>
        <taxon>Ustilago</taxon>
    </lineage>
</organism>
<evidence type="ECO:0000313" key="2">
    <source>
        <dbReference type="EMBL" id="CCF48071.1"/>
    </source>
</evidence>
<evidence type="ECO:0000256" key="1">
    <source>
        <dbReference type="SAM" id="MobiDB-lite"/>
    </source>
</evidence>
<reference evidence="2 3" key="1">
    <citation type="journal article" date="2012" name="Plant Cell">
        <title>Genome comparison of barley and maize smut fungi reveals targeted loss of RNA silencing components and species-specific presence of transposable elements.</title>
        <authorList>
            <person name="Laurie J.D."/>
            <person name="Ali S."/>
            <person name="Linning R."/>
            <person name="Mannhaupt G."/>
            <person name="Wong P."/>
            <person name="Gueldener U."/>
            <person name="Muensterkoetter M."/>
            <person name="Moore R."/>
            <person name="Kahmann R."/>
            <person name="Bakkeren G."/>
            <person name="Schirawski J."/>
        </authorList>
    </citation>
    <scope>NUCLEOTIDE SEQUENCE [LARGE SCALE GENOMIC DNA]</scope>
    <source>
        <strain evidence="3">Uh4875-4</strain>
    </source>
</reference>
<dbReference type="AlphaFoldDB" id="I2FMC8"/>
<dbReference type="HOGENOM" id="CLU_382265_0_0_1"/>
<comment type="caution">
    <text evidence="2">The sequence shown here is derived from an EMBL/GenBank/DDBJ whole genome shotgun (WGS) entry which is preliminary data.</text>
</comment>
<dbReference type="Proteomes" id="UP000006174">
    <property type="component" value="Unassembled WGS sequence"/>
</dbReference>
<dbReference type="InterPro" id="IPR021109">
    <property type="entry name" value="Peptidase_aspartic_dom_sf"/>
</dbReference>
<dbReference type="eggNOG" id="KOG0017">
    <property type="taxonomic scope" value="Eukaryota"/>
</dbReference>